<accession>A0ABU1GL63</accession>
<keyword evidence="1" id="KW-0812">Transmembrane</keyword>
<proteinExistence type="predicted"/>
<evidence type="ECO:0000313" key="3">
    <source>
        <dbReference type="Proteomes" id="UP001252270"/>
    </source>
</evidence>
<evidence type="ECO:0000313" key="2">
    <source>
        <dbReference type="EMBL" id="MDR5892555.1"/>
    </source>
</evidence>
<keyword evidence="3" id="KW-1185">Reference proteome</keyword>
<protein>
    <submittedName>
        <fullName evidence="2">DUF2069 domain-containing protein</fullName>
    </submittedName>
</protein>
<dbReference type="InterPro" id="IPR018643">
    <property type="entry name" value="DUF2069_membrane"/>
</dbReference>
<dbReference type="EMBL" id="JARWAL010000005">
    <property type="protein sequence ID" value="MDR5892555.1"/>
    <property type="molecule type" value="Genomic_DNA"/>
</dbReference>
<comment type="caution">
    <text evidence="2">The sequence shown here is derived from an EMBL/GenBank/DDBJ whole genome shotgun (WGS) entry which is preliminary data.</text>
</comment>
<evidence type="ECO:0000256" key="1">
    <source>
        <dbReference type="SAM" id="Phobius"/>
    </source>
</evidence>
<keyword evidence="1" id="KW-1133">Transmembrane helix</keyword>
<organism evidence="2 3">
    <name type="scientific">Halomonas mongoliensis</name>
    <dbReference type="NCBI Taxonomy" id="321265"/>
    <lineage>
        <taxon>Bacteria</taxon>
        <taxon>Pseudomonadati</taxon>
        <taxon>Pseudomonadota</taxon>
        <taxon>Gammaproteobacteria</taxon>
        <taxon>Oceanospirillales</taxon>
        <taxon>Halomonadaceae</taxon>
        <taxon>Halomonas</taxon>
    </lineage>
</organism>
<keyword evidence="1" id="KW-0472">Membrane</keyword>
<dbReference type="Proteomes" id="UP001252270">
    <property type="component" value="Unassembled WGS sequence"/>
</dbReference>
<feature type="transmembrane region" description="Helical" evidence="1">
    <location>
        <begin position="76"/>
        <end position="94"/>
    </location>
</feature>
<gene>
    <name evidence="2" type="ORF">QC820_06975</name>
</gene>
<dbReference type="RefSeq" id="WP_309636325.1">
    <property type="nucleotide sequence ID" value="NZ_JARWAL010000005.1"/>
</dbReference>
<name>A0ABU1GL63_9GAMM</name>
<dbReference type="Pfam" id="PF09842">
    <property type="entry name" value="DUF2069"/>
    <property type="match status" value="1"/>
</dbReference>
<sequence>MRRWLEEFEAQRGLDHLTARSRRWVLGSYATLALALVVWGLILRGESGNLRPMLAFLLPLLLFLPSLLGQRARGHAWLAFVSLLYFMIGVNVAILPGVGWLGLLIALCSLTLFAGCTLYARFRSRQLRAAATGDQKARHAPYF</sequence>
<feature type="transmembrane region" description="Helical" evidence="1">
    <location>
        <begin position="49"/>
        <end position="69"/>
    </location>
</feature>
<feature type="transmembrane region" description="Helical" evidence="1">
    <location>
        <begin position="100"/>
        <end position="120"/>
    </location>
</feature>
<feature type="transmembrane region" description="Helical" evidence="1">
    <location>
        <begin position="24"/>
        <end position="43"/>
    </location>
</feature>
<reference evidence="2 3" key="1">
    <citation type="submission" date="2023-04" db="EMBL/GenBank/DDBJ databases">
        <title>A long-awaited taxogenomic arrangement of the family Halomonadaceae.</title>
        <authorList>
            <person name="De La Haba R."/>
            <person name="Chuvochina M."/>
            <person name="Wittouck S."/>
            <person name="Arahal D.R."/>
            <person name="Sanchez-Porro C."/>
            <person name="Hugenholtz P."/>
            <person name="Ventosa A."/>
        </authorList>
    </citation>
    <scope>NUCLEOTIDE SEQUENCE [LARGE SCALE GENOMIC DNA]</scope>
    <source>
        <strain evidence="2 3">DSM 17332</strain>
    </source>
</reference>